<organism evidence="2 3">
    <name type="scientific">Prunus armeniaca</name>
    <name type="common">Apricot</name>
    <name type="synonym">Armeniaca vulgaris</name>
    <dbReference type="NCBI Taxonomy" id="36596"/>
    <lineage>
        <taxon>Eukaryota</taxon>
        <taxon>Viridiplantae</taxon>
        <taxon>Streptophyta</taxon>
        <taxon>Embryophyta</taxon>
        <taxon>Tracheophyta</taxon>
        <taxon>Spermatophyta</taxon>
        <taxon>Magnoliopsida</taxon>
        <taxon>eudicotyledons</taxon>
        <taxon>Gunneridae</taxon>
        <taxon>Pentapetalae</taxon>
        <taxon>rosids</taxon>
        <taxon>fabids</taxon>
        <taxon>Rosales</taxon>
        <taxon>Rosaceae</taxon>
        <taxon>Amygdaloideae</taxon>
        <taxon>Amygdaleae</taxon>
        <taxon>Prunus</taxon>
    </lineage>
</organism>
<protein>
    <submittedName>
        <fullName evidence="2">Uncharacterized protein</fullName>
    </submittedName>
</protein>
<name>A0A6J5U3Z4_PRUAR</name>
<keyword evidence="1" id="KW-0472">Membrane</keyword>
<reference evidence="2 3" key="1">
    <citation type="submission" date="2020-05" db="EMBL/GenBank/DDBJ databases">
        <authorList>
            <person name="Campoy J."/>
            <person name="Schneeberger K."/>
            <person name="Spophaly S."/>
        </authorList>
    </citation>
    <scope>NUCLEOTIDE SEQUENCE [LARGE SCALE GENOMIC DNA]</scope>
    <source>
        <strain evidence="2">PruArmRojPasFocal</strain>
    </source>
</reference>
<accession>A0A6J5U3Z4</accession>
<dbReference type="Proteomes" id="UP000507222">
    <property type="component" value="Unassembled WGS sequence"/>
</dbReference>
<dbReference type="AlphaFoldDB" id="A0A6J5U3Z4"/>
<dbReference type="EMBL" id="CAEKDK010000002">
    <property type="protein sequence ID" value="CAB4269228.1"/>
    <property type="molecule type" value="Genomic_DNA"/>
</dbReference>
<sequence length="76" mass="8803">MSSCTSQKNIALVLPHLGRRRYVPPPLLFSFMLLPPYLPYLGFFWWDWSYLRFEPVLALPMAIFESLIASPPMVTA</sequence>
<feature type="transmembrane region" description="Helical" evidence="1">
    <location>
        <begin position="27"/>
        <end position="46"/>
    </location>
</feature>
<gene>
    <name evidence="2" type="ORF">CURHAP_LOCUS14570</name>
</gene>
<keyword evidence="1" id="KW-1133">Transmembrane helix</keyword>
<keyword evidence="1" id="KW-0812">Transmembrane</keyword>
<evidence type="ECO:0000313" key="3">
    <source>
        <dbReference type="Proteomes" id="UP000507222"/>
    </source>
</evidence>
<evidence type="ECO:0000256" key="1">
    <source>
        <dbReference type="SAM" id="Phobius"/>
    </source>
</evidence>
<evidence type="ECO:0000313" key="2">
    <source>
        <dbReference type="EMBL" id="CAB4269228.1"/>
    </source>
</evidence>
<proteinExistence type="predicted"/>